<dbReference type="Pfam" id="PF02353">
    <property type="entry name" value="CMAS"/>
    <property type="match status" value="1"/>
</dbReference>
<dbReference type="GO" id="GO:0032259">
    <property type="term" value="P:methylation"/>
    <property type="evidence" value="ECO:0007669"/>
    <property type="project" value="UniProtKB-KW"/>
</dbReference>
<organism evidence="7 8">
    <name type="scientific">Bauldia litoralis</name>
    <dbReference type="NCBI Taxonomy" id="665467"/>
    <lineage>
        <taxon>Bacteria</taxon>
        <taxon>Pseudomonadati</taxon>
        <taxon>Pseudomonadota</taxon>
        <taxon>Alphaproteobacteria</taxon>
        <taxon>Hyphomicrobiales</taxon>
        <taxon>Kaistiaceae</taxon>
        <taxon>Bauldia</taxon>
    </lineage>
</organism>
<keyword evidence="3" id="KW-0808">Transferase</keyword>
<dbReference type="EMBL" id="FMXQ01000003">
    <property type="protein sequence ID" value="SDB20842.1"/>
    <property type="molecule type" value="Genomic_DNA"/>
</dbReference>
<dbReference type="PIRSF" id="PIRSF003085">
    <property type="entry name" value="CMAS"/>
    <property type="match status" value="1"/>
</dbReference>
<accession>A0A1G6BJN0</accession>
<dbReference type="GO" id="GO:0008610">
    <property type="term" value="P:lipid biosynthetic process"/>
    <property type="evidence" value="ECO:0007669"/>
    <property type="project" value="InterPro"/>
</dbReference>
<dbReference type="InterPro" id="IPR003333">
    <property type="entry name" value="CMAS"/>
</dbReference>
<reference evidence="7 8" key="1">
    <citation type="submission" date="2016-10" db="EMBL/GenBank/DDBJ databases">
        <authorList>
            <person name="de Groot N.N."/>
        </authorList>
    </citation>
    <scope>NUCLEOTIDE SEQUENCE [LARGE SCALE GENOMIC DNA]</scope>
    <source>
        <strain evidence="7 8">ATCC 35022</strain>
    </source>
</reference>
<dbReference type="Proteomes" id="UP000199071">
    <property type="component" value="Unassembled WGS sequence"/>
</dbReference>
<evidence type="ECO:0000256" key="4">
    <source>
        <dbReference type="ARBA" id="ARBA00022691"/>
    </source>
</evidence>
<protein>
    <submittedName>
        <fullName evidence="7">Cyclopropane-fatty-acyl-phospholipid synthase</fullName>
    </submittedName>
</protein>
<proteinExistence type="inferred from homology"/>
<dbReference type="AlphaFoldDB" id="A0A1G6BJN0"/>
<dbReference type="Gene3D" id="3.40.50.150">
    <property type="entry name" value="Vaccinia Virus protein VP39"/>
    <property type="match status" value="1"/>
</dbReference>
<dbReference type="OrthoDB" id="9782855at2"/>
<feature type="active site" evidence="6">
    <location>
        <position position="385"/>
    </location>
</feature>
<evidence type="ECO:0000313" key="8">
    <source>
        <dbReference type="Proteomes" id="UP000199071"/>
    </source>
</evidence>
<evidence type="ECO:0000256" key="5">
    <source>
        <dbReference type="ARBA" id="ARBA00023098"/>
    </source>
</evidence>
<dbReference type="CDD" id="cd02440">
    <property type="entry name" value="AdoMet_MTases"/>
    <property type="match status" value="1"/>
</dbReference>
<keyword evidence="5" id="KW-0443">Lipid metabolism</keyword>
<gene>
    <name evidence="7" type="ORF">SAMN02982931_01535</name>
</gene>
<dbReference type="InterPro" id="IPR050723">
    <property type="entry name" value="CFA/CMAS"/>
</dbReference>
<evidence type="ECO:0000256" key="6">
    <source>
        <dbReference type="PIRSR" id="PIRSR003085-1"/>
    </source>
</evidence>
<dbReference type="GO" id="GO:0008168">
    <property type="term" value="F:methyltransferase activity"/>
    <property type="evidence" value="ECO:0007669"/>
    <property type="project" value="UniProtKB-KW"/>
</dbReference>
<keyword evidence="2" id="KW-0489">Methyltransferase</keyword>
<evidence type="ECO:0000256" key="2">
    <source>
        <dbReference type="ARBA" id="ARBA00022603"/>
    </source>
</evidence>
<keyword evidence="8" id="KW-1185">Reference proteome</keyword>
<dbReference type="RefSeq" id="WP_090875832.1">
    <property type="nucleotide sequence ID" value="NZ_FMXQ01000003.1"/>
</dbReference>
<dbReference type="InterPro" id="IPR029063">
    <property type="entry name" value="SAM-dependent_MTases_sf"/>
</dbReference>
<evidence type="ECO:0000256" key="3">
    <source>
        <dbReference type="ARBA" id="ARBA00022679"/>
    </source>
</evidence>
<evidence type="ECO:0000256" key="1">
    <source>
        <dbReference type="ARBA" id="ARBA00010815"/>
    </source>
</evidence>
<comment type="similarity">
    <text evidence="1">Belongs to the CFA/CMAS family.</text>
</comment>
<keyword evidence="4" id="KW-0949">S-adenosyl-L-methionine</keyword>
<evidence type="ECO:0000313" key="7">
    <source>
        <dbReference type="EMBL" id="SDB20842.1"/>
    </source>
</evidence>
<dbReference type="PANTHER" id="PTHR43667:SF2">
    <property type="entry name" value="FATTY ACID C-METHYL TRANSFERASE"/>
    <property type="match status" value="1"/>
</dbReference>
<name>A0A1G6BJN0_9HYPH</name>
<dbReference type="STRING" id="665467.SAMN02982931_01535"/>
<sequence length="403" mass="45255">MTLRTTSADVATGESLTPGLLRLLGKAIPVPRSGCLRLTLPNGALIERVGAAPGRTVAMSFQRWRGLWRILLNGERGFADGYLGGEWTTGDLPGLLDFFVENENAFGASARTTRLTTLRHRLQHVRRSNTRRGSRRNIAAHYDLGNAFYEKWLDGRMNYSSALYEGGSTLEAAQGAKLDRIVDLLDLSGSESILEIGCGWGALAERLVGQSSAFVGVTLSKEQLAYARDRLAGHPEGNHADLRLEDYRDIDGRFDRIASIEMLEAVGERYWPVYFGRLRQLLKPGGTAVLQVITISEDRFEQYRSHPDFIQRHVFPGGMLPTISRVEAEASRAGLVLDTRQGFGDSYALTLADWRRRFEAAWDDIRPLGFDDRFRRLWAYYLSYCEAGFRHGLIDVSLFRFRA</sequence>
<dbReference type="SUPFAM" id="SSF53335">
    <property type="entry name" value="S-adenosyl-L-methionine-dependent methyltransferases"/>
    <property type="match status" value="1"/>
</dbReference>
<dbReference type="PANTHER" id="PTHR43667">
    <property type="entry name" value="CYCLOPROPANE-FATTY-ACYL-PHOSPHOLIPID SYNTHASE"/>
    <property type="match status" value="1"/>
</dbReference>